<gene>
    <name evidence="1" type="ORF">N0F65_006732</name>
</gene>
<evidence type="ECO:0000313" key="1">
    <source>
        <dbReference type="EMBL" id="DAZ98700.1"/>
    </source>
</evidence>
<reference evidence="1" key="2">
    <citation type="journal article" date="2023" name="Microbiol Resour">
        <title>Decontamination and Annotation of the Draft Genome Sequence of the Oomycete Lagenidium giganteum ARSEF 373.</title>
        <authorList>
            <person name="Morgan W.R."/>
            <person name="Tartar A."/>
        </authorList>
    </citation>
    <scope>NUCLEOTIDE SEQUENCE</scope>
    <source>
        <strain evidence="1">ARSEF 373</strain>
    </source>
</reference>
<accession>A0AAV2YX24</accession>
<sequence>MLPFIVQRAPVSLDRRLAALRRGRADTPCEAAKTVHSDGQVWFQTQRC</sequence>
<name>A0AAV2YX24_9STRA</name>
<dbReference type="EMBL" id="DAKRPA010000099">
    <property type="protein sequence ID" value="DAZ98700.1"/>
    <property type="molecule type" value="Genomic_DNA"/>
</dbReference>
<dbReference type="Proteomes" id="UP001146120">
    <property type="component" value="Unassembled WGS sequence"/>
</dbReference>
<keyword evidence="2" id="KW-1185">Reference proteome</keyword>
<protein>
    <submittedName>
        <fullName evidence="1">Uncharacterized protein</fullName>
    </submittedName>
</protein>
<proteinExistence type="predicted"/>
<dbReference type="AlphaFoldDB" id="A0AAV2YX24"/>
<organism evidence="1 2">
    <name type="scientific">Lagenidium giganteum</name>
    <dbReference type="NCBI Taxonomy" id="4803"/>
    <lineage>
        <taxon>Eukaryota</taxon>
        <taxon>Sar</taxon>
        <taxon>Stramenopiles</taxon>
        <taxon>Oomycota</taxon>
        <taxon>Peronosporomycetes</taxon>
        <taxon>Pythiales</taxon>
        <taxon>Pythiaceae</taxon>
    </lineage>
</organism>
<comment type="caution">
    <text evidence="1">The sequence shown here is derived from an EMBL/GenBank/DDBJ whole genome shotgun (WGS) entry which is preliminary data.</text>
</comment>
<reference evidence="1" key="1">
    <citation type="submission" date="2022-11" db="EMBL/GenBank/DDBJ databases">
        <authorList>
            <person name="Morgan W.R."/>
            <person name="Tartar A."/>
        </authorList>
    </citation>
    <scope>NUCLEOTIDE SEQUENCE</scope>
    <source>
        <strain evidence="1">ARSEF 373</strain>
    </source>
</reference>
<evidence type="ECO:0000313" key="2">
    <source>
        <dbReference type="Proteomes" id="UP001146120"/>
    </source>
</evidence>